<dbReference type="Pfam" id="PF02774">
    <property type="entry name" value="Semialdhyde_dhC"/>
    <property type="match status" value="1"/>
</dbReference>
<name>A0A250J178_9BACT</name>
<dbReference type="UniPathway" id="UPA00034">
    <property type="reaction ID" value="UER00016"/>
</dbReference>
<dbReference type="NCBIfam" id="TIGR01296">
    <property type="entry name" value="asd_B"/>
    <property type="match status" value="1"/>
</dbReference>
<keyword evidence="7 15" id="KW-0028">Amino-acid biosynthesis</keyword>
<dbReference type="Proteomes" id="UP000217257">
    <property type="component" value="Chromosome"/>
</dbReference>
<accession>A0A250J178</accession>
<evidence type="ECO:0000256" key="8">
    <source>
        <dbReference type="ARBA" id="ARBA00022697"/>
    </source>
</evidence>
<dbReference type="SUPFAM" id="SSF51735">
    <property type="entry name" value="NAD(P)-binding Rossmann-fold domains"/>
    <property type="match status" value="1"/>
</dbReference>
<proteinExistence type="inferred from homology"/>
<dbReference type="Pfam" id="PF01118">
    <property type="entry name" value="Semialdhyde_dh"/>
    <property type="match status" value="1"/>
</dbReference>
<feature type="domain" description="Semialdehyde dehydrogenase NAD-binding" evidence="17">
    <location>
        <begin position="8"/>
        <end position="123"/>
    </location>
</feature>
<dbReference type="InterPro" id="IPR012080">
    <property type="entry name" value="Asp_semialdehyde_DH"/>
</dbReference>
<dbReference type="SUPFAM" id="SSF55347">
    <property type="entry name" value="Glyceraldehyde-3-phosphate dehydrogenase-like, C-terminal domain"/>
    <property type="match status" value="1"/>
</dbReference>
<dbReference type="Gene3D" id="3.40.50.720">
    <property type="entry name" value="NAD(P)-binding Rossmann-like Domain"/>
    <property type="match status" value="1"/>
</dbReference>
<dbReference type="GO" id="GO:0071266">
    <property type="term" value="P:'de novo' L-methionine biosynthetic process"/>
    <property type="evidence" value="ECO:0007669"/>
    <property type="project" value="UniProtKB-UniRule"/>
</dbReference>
<comment type="pathway">
    <text evidence="2 15">Amino-acid biosynthesis; L-lysine biosynthesis via DAP pathway; (S)-tetrahydrodipicolinate from L-aspartate: step 2/4.</text>
</comment>
<feature type="binding site" evidence="15">
    <location>
        <begin position="164"/>
        <end position="165"/>
    </location>
    <ligand>
        <name>NADP(+)</name>
        <dbReference type="ChEBI" id="CHEBI:58349"/>
    </ligand>
</feature>
<evidence type="ECO:0000313" key="18">
    <source>
        <dbReference type="EMBL" id="ATB37735.1"/>
    </source>
</evidence>
<comment type="caution">
    <text evidence="15">Lacks conserved residue(s) required for the propagation of feature annotation.</text>
</comment>
<dbReference type="InterPro" id="IPR005986">
    <property type="entry name" value="Asp_semialdehyde_DH_beta"/>
</dbReference>
<comment type="catalytic activity">
    <reaction evidence="14 15">
        <text>L-aspartate 4-semialdehyde + phosphate + NADP(+) = 4-phospho-L-aspartate + NADPH + H(+)</text>
        <dbReference type="Rhea" id="RHEA:24284"/>
        <dbReference type="ChEBI" id="CHEBI:15378"/>
        <dbReference type="ChEBI" id="CHEBI:43474"/>
        <dbReference type="ChEBI" id="CHEBI:57535"/>
        <dbReference type="ChEBI" id="CHEBI:57783"/>
        <dbReference type="ChEBI" id="CHEBI:58349"/>
        <dbReference type="ChEBI" id="CHEBI:537519"/>
        <dbReference type="EC" id="1.2.1.11"/>
    </reaction>
</comment>
<evidence type="ECO:0000256" key="12">
    <source>
        <dbReference type="ARBA" id="ARBA00023154"/>
    </source>
</evidence>
<evidence type="ECO:0000256" key="2">
    <source>
        <dbReference type="ARBA" id="ARBA00005076"/>
    </source>
</evidence>
<gene>
    <name evidence="15" type="primary">asd</name>
    <name evidence="18" type="ORF">CYFUS_003160</name>
</gene>
<dbReference type="CDD" id="cd18131">
    <property type="entry name" value="ASADH_C_bac_euk_like"/>
    <property type="match status" value="1"/>
</dbReference>
<dbReference type="GO" id="GO:0050661">
    <property type="term" value="F:NADP binding"/>
    <property type="evidence" value="ECO:0007669"/>
    <property type="project" value="UniProtKB-UniRule"/>
</dbReference>
<reference evidence="18 19" key="1">
    <citation type="submission" date="2017-06" db="EMBL/GenBank/DDBJ databases">
        <title>Sequencing and comparative analysis of myxobacterial genomes.</title>
        <authorList>
            <person name="Rupp O."/>
            <person name="Goesmann A."/>
            <person name="Sogaard-Andersen L."/>
        </authorList>
    </citation>
    <scope>NUCLEOTIDE SEQUENCE [LARGE SCALE GENOMIC DNA]</scope>
    <source>
        <strain evidence="18 19">DSM 52655</strain>
    </source>
</reference>
<dbReference type="UniPathway" id="UPA00051">
    <property type="reaction ID" value="UER00464"/>
</dbReference>
<comment type="pathway">
    <text evidence="1 15">Amino-acid biosynthesis; L-methionine biosynthesis via de novo pathway; L-homoserine from L-aspartate: step 2/3.</text>
</comment>
<dbReference type="RefSeq" id="WP_095986006.1">
    <property type="nucleotide sequence ID" value="NZ_CP022098.1"/>
</dbReference>
<keyword evidence="8 15" id="KW-0791">Threonine biosynthesis</keyword>
<comment type="similarity">
    <text evidence="4 15">Belongs to the aspartate-semialdehyde dehydrogenase family.</text>
</comment>
<feature type="binding site" evidence="15">
    <location>
        <begin position="15"/>
        <end position="18"/>
    </location>
    <ligand>
        <name>NADP(+)</name>
        <dbReference type="ChEBI" id="CHEBI:58349"/>
    </ligand>
</feature>
<keyword evidence="13 15" id="KW-0486">Methionine biosynthesis</keyword>
<evidence type="ECO:0000256" key="13">
    <source>
        <dbReference type="ARBA" id="ARBA00023167"/>
    </source>
</evidence>
<feature type="binding site" evidence="15">
    <location>
        <position position="161"/>
    </location>
    <ligand>
        <name>substrate</name>
    </ligand>
</feature>
<dbReference type="GO" id="GO:0009089">
    <property type="term" value="P:lysine biosynthetic process via diaminopimelate"/>
    <property type="evidence" value="ECO:0007669"/>
    <property type="project" value="UniProtKB-UniRule"/>
</dbReference>
<evidence type="ECO:0000256" key="16">
    <source>
        <dbReference type="PIRSR" id="PIRSR000148-1"/>
    </source>
</evidence>
<dbReference type="UniPathway" id="UPA00050">
    <property type="reaction ID" value="UER00463"/>
</dbReference>
<evidence type="ECO:0000256" key="9">
    <source>
        <dbReference type="ARBA" id="ARBA00022857"/>
    </source>
</evidence>
<dbReference type="HAMAP" id="MF_02121">
    <property type="entry name" value="ASADH"/>
    <property type="match status" value="1"/>
</dbReference>
<feature type="binding site" evidence="15">
    <location>
        <position position="322"/>
    </location>
    <ligand>
        <name>NADP(+)</name>
        <dbReference type="ChEBI" id="CHEBI:58349"/>
    </ligand>
</feature>
<evidence type="ECO:0000256" key="14">
    <source>
        <dbReference type="ARBA" id="ARBA00047891"/>
    </source>
</evidence>
<dbReference type="InterPro" id="IPR000534">
    <property type="entry name" value="Semialdehyde_DH_NAD-bd"/>
</dbReference>
<dbReference type="InterPro" id="IPR036291">
    <property type="entry name" value="NAD(P)-bd_dom_sf"/>
</dbReference>
<dbReference type="PIRSF" id="PIRSF000148">
    <property type="entry name" value="ASA_dh"/>
    <property type="match status" value="1"/>
</dbReference>
<comment type="subunit">
    <text evidence="5 15">Homodimer.</text>
</comment>
<dbReference type="PANTHER" id="PTHR46278:SF2">
    <property type="entry name" value="ASPARTATE-SEMIALDEHYDE DEHYDROGENASE"/>
    <property type="match status" value="1"/>
</dbReference>
<organism evidence="18 19">
    <name type="scientific">Cystobacter fuscus</name>
    <dbReference type="NCBI Taxonomy" id="43"/>
    <lineage>
        <taxon>Bacteria</taxon>
        <taxon>Pseudomonadati</taxon>
        <taxon>Myxococcota</taxon>
        <taxon>Myxococcia</taxon>
        <taxon>Myxococcales</taxon>
        <taxon>Cystobacterineae</taxon>
        <taxon>Archangiaceae</taxon>
        <taxon>Cystobacter</taxon>
    </lineage>
</organism>
<evidence type="ECO:0000256" key="3">
    <source>
        <dbReference type="ARBA" id="ARBA00005097"/>
    </source>
</evidence>
<feature type="binding site" evidence="15">
    <location>
        <position position="242"/>
    </location>
    <ligand>
        <name>substrate</name>
    </ligand>
</feature>
<evidence type="ECO:0000313" key="19">
    <source>
        <dbReference type="Proteomes" id="UP000217257"/>
    </source>
</evidence>
<evidence type="ECO:0000256" key="5">
    <source>
        <dbReference type="ARBA" id="ARBA00011738"/>
    </source>
</evidence>
<dbReference type="SMART" id="SM00859">
    <property type="entry name" value="Semialdhyde_dh"/>
    <property type="match status" value="1"/>
</dbReference>
<evidence type="ECO:0000256" key="4">
    <source>
        <dbReference type="ARBA" id="ARBA00010584"/>
    </source>
</evidence>
<dbReference type="Gene3D" id="3.30.360.10">
    <property type="entry name" value="Dihydrodipicolinate Reductase, domain 2"/>
    <property type="match status" value="1"/>
</dbReference>
<dbReference type="AlphaFoldDB" id="A0A250J178"/>
<evidence type="ECO:0000256" key="1">
    <source>
        <dbReference type="ARBA" id="ARBA00005021"/>
    </source>
</evidence>
<keyword evidence="9 15" id="KW-0521">NADP</keyword>
<feature type="binding site" evidence="15">
    <location>
        <position position="103"/>
    </location>
    <ligand>
        <name>phosphate</name>
        <dbReference type="ChEBI" id="CHEBI:43474"/>
    </ligand>
</feature>
<dbReference type="InterPro" id="IPR012280">
    <property type="entry name" value="Semialdhyde_DH_dimer_dom"/>
</dbReference>
<dbReference type="GO" id="GO:0009097">
    <property type="term" value="P:isoleucine biosynthetic process"/>
    <property type="evidence" value="ECO:0007669"/>
    <property type="project" value="UniProtKB-UniRule"/>
</dbReference>
<evidence type="ECO:0000256" key="6">
    <source>
        <dbReference type="ARBA" id="ARBA00013120"/>
    </source>
</evidence>
<dbReference type="GO" id="GO:0004073">
    <property type="term" value="F:aspartate-semialdehyde dehydrogenase activity"/>
    <property type="evidence" value="ECO:0007669"/>
    <property type="project" value="UniProtKB-UniRule"/>
</dbReference>
<dbReference type="GO" id="GO:0019877">
    <property type="term" value="P:diaminopimelate biosynthetic process"/>
    <property type="evidence" value="ECO:0007669"/>
    <property type="project" value="UniProtKB-UniRule"/>
</dbReference>
<comment type="function">
    <text evidence="15">Catalyzes the NADPH-dependent formation of L-aspartate-semialdehyde (L-ASA) by the reductive dephosphorylation of L-aspartyl-4-phosphate.</text>
</comment>
<keyword evidence="12 15" id="KW-0457">Lysine biosynthesis</keyword>
<evidence type="ECO:0000256" key="7">
    <source>
        <dbReference type="ARBA" id="ARBA00022605"/>
    </source>
</evidence>
<evidence type="ECO:0000259" key="17">
    <source>
        <dbReference type="SMART" id="SM00859"/>
    </source>
</evidence>
<evidence type="ECO:0000256" key="10">
    <source>
        <dbReference type="ARBA" id="ARBA00022915"/>
    </source>
</evidence>
<protein>
    <recommendedName>
        <fullName evidence="6 15">Aspartate-semialdehyde dehydrogenase</fullName>
        <shortName evidence="15">ASA dehydrogenase</shortName>
        <shortName evidence="15">ASADH</shortName>
        <ecNumber evidence="6 15">1.2.1.11</ecNumber>
    </recommendedName>
    <alternativeName>
        <fullName evidence="15">Aspartate-beta-semialdehyde dehydrogenase</fullName>
    </alternativeName>
</protein>
<dbReference type="KEGG" id="cfus:CYFUS_003160"/>
<sequence>MTQKTQPVVAIVGATGAVGTTFLELFEERSFQFKELHLVASPRSAGKTIQFRGKSYEIKDLETFDFTGIDIAFFSAGTSISKKSARRAAQQGALVIDNTNAFRMDADTPLVVPQVNRHQLNSWPTSGIYANPNCATIPVVRALKPLDPVFGVKKVIISTYQAASGQGLTGIEELREGTRQLMADEKSVLKAQRFQVPLAFNLVPNIDAMQETGFTLEEQKMIQESRKIMERPDLYVSSTAVRVPVINCHSEAVYFECERPLELQRMLELLRGGEELQVYYGPGAENYPTPRTVRNQNDVHVGRIRVDATNKNAGWLWVVSDNLRVGAALNALQIAEEVIANGLLARKPLAA</sequence>
<feature type="binding site" evidence="15">
    <location>
        <begin position="43"/>
        <end position="44"/>
    </location>
    <ligand>
        <name>NADP(+)</name>
        <dbReference type="ChEBI" id="CHEBI:58349"/>
    </ligand>
</feature>
<feature type="active site" description="Acyl-thioester intermediate" evidence="15 16">
    <location>
        <position position="134"/>
    </location>
</feature>
<feature type="active site" description="Proton acceptor" evidence="15 16">
    <location>
        <position position="249"/>
    </location>
</feature>
<dbReference type="GO" id="GO:0051287">
    <property type="term" value="F:NAD binding"/>
    <property type="evidence" value="ECO:0007669"/>
    <property type="project" value="InterPro"/>
</dbReference>
<keyword evidence="10 15" id="KW-0220">Diaminopimelate biosynthesis</keyword>
<dbReference type="NCBIfam" id="NF011456">
    <property type="entry name" value="PRK14874.1"/>
    <property type="match status" value="1"/>
</dbReference>
<dbReference type="CDD" id="cd02316">
    <property type="entry name" value="VcASADH2_like_N"/>
    <property type="match status" value="1"/>
</dbReference>
<dbReference type="EC" id="1.2.1.11" evidence="6 15"/>
<evidence type="ECO:0000256" key="15">
    <source>
        <dbReference type="HAMAP-Rule" id="MF_02121"/>
    </source>
</evidence>
<dbReference type="GO" id="GO:0009088">
    <property type="term" value="P:threonine biosynthetic process"/>
    <property type="evidence" value="ECO:0007669"/>
    <property type="project" value="UniProtKB-UniRule"/>
</dbReference>
<dbReference type="PANTHER" id="PTHR46278">
    <property type="entry name" value="DEHYDROGENASE, PUTATIVE-RELATED"/>
    <property type="match status" value="1"/>
</dbReference>
<dbReference type="GO" id="GO:0046983">
    <property type="term" value="F:protein dimerization activity"/>
    <property type="evidence" value="ECO:0007669"/>
    <property type="project" value="InterPro"/>
</dbReference>
<dbReference type="EMBL" id="CP022098">
    <property type="protein sequence ID" value="ATB37735.1"/>
    <property type="molecule type" value="Genomic_DNA"/>
</dbReference>
<comment type="pathway">
    <text evidence="3 15">Amino-acid biosynthesis; L-threonine biosynthesis; L-threonine from L-aspartate: step 2/5.</text>
</comment>
<keyword evidence="11 15" id="KW-0560">Oxidoreductase</keyword>
<evidence type="ECO:0000256" key="11">
    <source>
        <dbReference type="ARBA" id="ARBA00023002"/>
    </source>
</evidence>